<dbReference type="PANTHER" id="PTHR43312">
    <property type="entry name" value="D-THREO-ALDOSE 1-DEHYDROGENASE"/>
    <property type="match status" value="1"/>
</dbReference>
<sequence>MTVNKKEIPGSGKHAMSRRGFIGTLPVVVGAGILRAQEGTSPEPVAEKKINKIKGFRTLGRTGFKVSDIGLGGVELTTPVLVKAALDHGINYIDTGESYLRGKSEENIGIALKDYDRKSIFISSKLFFKPEATKKELKERTLKCLERLQTDYIDCMMIHGTPTIEMVKSEAFHAAMKELKADGKVRYLGLSNHGGQYDEEFKDMEKIMTAAAEDGRFDVALFVYNFLQHDMGENILKIFKEKNIGATLMKVNPLLEYIELDEYVNELDTKKEEVHEALRKRVALYKRRAEETEAFRKKYNLNGYEQMRDAAIRFALSHPDVHTVTFSIKNFDQIEAYVALSGTTLSSPDKQALILYEKECGDLYCRHACGICEKACPEKVPVNRIMRYRHYFKAQGREKTAMVKYAALKGNKADQCKNCAGYCETACPYGVHVHGMLLHANSILTLE</sequence>
<dbReference type="InterPro" id="IPR023210">
    <property type="entry name" value="NADP_OxRdtase_dom"/>
</dbReference>
<dbReference type="PANTHER" id="PTHR43312:SF1">
    <property type="entry name" value="NADP-DEPENDENT OXIDOREDUCTASE DOMAIN-CONTAINING PROTEIN"/>
    <property type="match status" value="1"/>
</dbReference>
<dbReference type="SUPFAM" id="SSF46548">
    <property type="entry name" value="alpha-helical ferredoxin"/>
    <property type="match status" value="1"/>
</dbReference>
<evidence type="ECO:0000259" key="1">
    <source>
        <dbReference type="PROSITE" id="PS51379"/>
    </source>
</evidence>
<dbReference type="Proteomes" id="UP000178943">
    <property type="component" value="Unassembled WGS sequence"/>
</dbReference>
<dbReference type="Pfam" id="PF00248">
    <property type="entry name" value="Aldo_ket_red"/>
    <property type="match status" value="1"/>
</dbReference>
<reference evidence="2 3" key="1">
    <citation type="journal article" date="2016" name="Nat. Commun.">
        <title>Thousands of microbial genomes shed light on interconnected biogeochemical processes in an aquifer system.</title>
        <authorList>
            <person name="Anantharaman K."/>
            <person name="Brown C.T."/>
            <person name="Hug L.A."/>
            <person name="Sharon I."/>
            <person name="Castelle C.J."/>
            <person name="Probst A.J."/>
            <person name="Thomas B.C."/>
            <person name="Singh A."/>
            <person name="Wilkins M.J."/>
            <person name="Karaoz U."/>
            <person name="Brodie E.L."/>
            <person name="Williams K.H."/>
            <person name="Hubbard S.S."/>
            <person name="Banfield J.F."/>
        </authorList>
    </citation>
    <scope>NUCLEOTIDE SEQUENCE [LARGE SCALE GENOMIC DNA]</scope>
</reference>
<proteinExistence type="predicted"/>
<comment type="caution">
    <text evidence="2">The sequence shown here is derived from an EMBL/GenBank/DDBJ whole genome shotgun (WGS) entry which is preliminary data.</text>
</comment>
<evidence type="ECO:0000313" key="2">
    <source>
        <dbReference type="EMBL" id="OGF61629.1"/>
    </source>
</evidence>
<feature type="domain" description="4Fe-4S ferredoxin-type" evidence="1">
    <location>
        <begin position="406"/>
        <end position="437"/>
    </location>
</feature>
<dbReference type="InterPro" id="IPR017896">
    <property type="entry name" value="4Fe4S_Fe-S-bd"/>
</dbReference>
<dbReference type="AlphaFoldDB" id="A0A1F5VDV1"/>
<evidence type="ECO:0000313" key="3">
    <source>
        <dbReference type="Proteomes" id="UP000178943"/>
    </source>
</evidence>
<dbReference type="CDD" id="cd19105">
    <property type="entry name" value="AKR_unchar"/>
    <property type="match status" value="1"/>
</dbReference>
<dbReference type="InterPro" id="IPR053135">
    <property type="entry name" value="AKR2_Oxidoreductase"/>
</dbReference>
<dbReference type="SUPFAM" id="SSF51430">
    <property type="entry name" value="NAD(P)-linked oxidoreductase"/>
    <property type="match status" value="1"/>
</dbReference>
<dbReference type="STRING" id="1817863.A2Y62_06505"/>
<dbReference type="PROSITE" id="PS51379">
    <property type="entry name" value="4FE4S_FER_2"/>
    <property type="match status" value="1"/>
</dbReference>
<protein>
    <recommendedName>
        <fullName evidence="1">4Fe-4S ferredoxin-type domain-containing protein</fullName>
    </recommendedName>
</protein>
<gene>
    <name evidence="2" type="ORF">A2Y62_06505</name>
</gene>
<dbReference type="InterPro" id="IPR036812">
    <property type="entry name" value="NAD(P)_OxRdtase_dom_sf"/>
</dbReference>
<organism evidence="2 3">
    <name type="scientific">Candidatus Fischerbacteria bacterium RBG_13_37_8</name>
    <dbReference type="NCBI Taxonomy" id="1817863"/>
    <lineage>
        <taxon>Bacteria</taxon>
        <taxon>Candidatus Fischeribacteriota</taxon>
    </lineage>
</organism>
<dbReference type="Gene3D" id="3.20.20.100">
    <property type="entry name" value="NADP-dependent oxidoreductase domain"/>
    <property type="match status" value="1"/>
</dbReference>
<name>A0A1F5VDV1_9BACT</name>
<dbReference type="EMBL" id="MFGW01000190">
    <property type="protein sequence ID" value="OGF61629.1"/>
    <property type="molecule type" value="Genomic_DNA"/>
</dbReference>
<accession>A0A1F5VDV1</accession>